<feature type="DNA-binding region" description="H-T-H motif" evidence="4">
    <location>
        <begin position="29"/>
        <end position="48"/>
    </location>
</feature>
<dbReference type="Gene3D" id="1.10.357.10">
    <property type="entry name" value="Tetracycline Repressor, domain 2"/>
    <property type="match status" value="1"/>
</dbReference>
<dbReference type="EMBL" id="BMQJ01000004">
    <property type="protein sequence ID" value="GGP90636.1"/>
    <property type="molecule type" value="Genomic_DNA"/>
</dbReference>
<evidence type="ECO:0000313" key="8">
    <source>
        <dbReference type="Proteomes" id="UP000611554"/>
    </source>
</evidence>
<evidence type="ECO:0000256" key="2">
    <source>
        <dbReference type="ARBA" id="ARBA00023125"/>
    </source>
</evidence>
<dbReference type="SUPFAM" id="SSF48498">
    <property type="entry name" value="Tetracyclin repressor-like, C-terminal domain"/>
    <property type="match status" value="1"/>
</dbReference>
<dbReference type="Gene3D" id="1.10.10.60">
    <property type="entry name" value="Homeodomain-like"/>
    <property type="match status" value="1"/>
</dbReference>
<name>A0ABQ2QP43_9ACTN</name>
<dbReference type="PANTHER" id="PTHR47506">
    <property type="entry name" value="TRANSCRIPTIONAL REGULATORY PROTEIN"/>
    <property type="match status" value="1"/>
</dbReference>
<keyword evidence="3" id="KW-0804">Transcription</keyword>
<evidence type="ECO:0000256" key="5">
    <source>
        <dbReference type="SAM" id="MobiDB-lite"/>
    </source>
</evidence>
<protein>
    <submittedName>
        <fullName evidence="7">TetR family transcriptional regulator</fullName>
    </submittedName>
</protein>
<dbReference type="InterPro" id="IPR001647">
    <property type="entry name" value="HTH_TetR"/>
</dbReference>
<feature type="domain" description="HTH tetR-type" evidence="6">
    <location>
        <begin position="6"/>
        <end position="66"/>
    </location>
</feature>
<dbReference type="SUPFAM" id="SSF46689">
    <property type="entry name" value="Homeodomain-like"/>
    <property type="match status" value="1"/>
</dbReference>
<evidence type="ECO:0000313" key="7">
    <source>
        <dbReference type="EMBL" id="GGP90636.1"/>
    </source>
</evidence>
<organism evidence="7 8">
    <name type="scientific">Streptosporangium pseudovulgare</name>
    <dbReference type="NCBI Taxonomy" id="35765"/>
    <lineage>
        <taxon>Bacteria</taxon>
        <taxon>Bacillati</taxon>
        <taxon>Actinomycetota</taxon>
        <taxon>Actinomycetes</taxon>
        <taxon>Streptosporangiales</taxon>
        <taxon>Streptosporangiaceae</taxon>
        <taxon>Streptosporangium</taxon>
    </lineage>
</organism>
<gene>
    <name evidence="7" type="ORF">GCM10010140_20420</name>
</gene>
<feature type="region of interest" description="Disordered" evidence="5">
    <location>
        <begin position="191"/>
        <end position="224"/>
    </location>
</feature>
<keyword evidence="1" id="KW-0805">Transcription regulation</keyword>
<dbReference type="Pfam" id="PF00440">
    <property type="entry name" value="TetR_N"/>
    <property type="match status" value="1"/>
</dbReference>
<dbReference type="InterPro" id="IPR036271">
    <property type="entry name" value="Tet_transcr_reg_TetR-rel_C_sf"/>
</dbReference>
<dbReference type="PANTHER" id="PTHR47506:SF1">
    <property type="entry name" value="HTH-TYPE TRANSCRIPTIONAL REGULATOR YJDC"/>
    <property type="match status" value="1"/>
</dbReference>
<evidence type="ECO:0000256" key="1">
    <source>
        <dbReference type="ARBA" id="ARBA00023015"/>
    </source>
</evidence>
<keyword evidence="8" id="KW-1185">Reference proteome</keyword>
<keyword evidence="2 4" id="KW-0238">DNA-binding</keyword>
<dbReference type="Pfam" id="PF16925">
    <property type="entry name" value="TetR_C_13"/>
    <property type="match status" value="1"/>
</dbReference>
<reference evidence="8" key="1">
    <citation type="journal article" date="2019" name="Int. J. Syst. Evol. Microbiol.">
        <title>The Global Catalogue of Microorganisms (GCM) 10K type strain sequencing project: providing services to taxonomists for standard genome sequencing and annotation.</title>
        <authorList>
            <consortium name="The Broad Institute Genomics Platform"/>
            <consortium name="The Broad Institute Genome Sequencing Center for Infectious Disease"/>
            <person name="Wu L."/>
            <person name="Ma J."/>
        </authorList>
    </citation>
    <scope>NUCLEOTIDE SEQUENCE [LARGE SCALE GENOMIC DNA]</scope>
    <source>
        <strain evidence="8">JCM 3115</strain>
    </source>
</reference>
<comment type="caution">
    <text evidence="7">The sequence shown here is derived from an EMBL/GenBank/DDBJ whole genome shotgun (WGS) entry which is preliminary data.</text>
</comment>
<dbReference type="InterPro" id="IPR011075">
    <property type="entry name" value="TetR_C"/>
</dbReference>
<feature type="compositionally biased region" description="Basic and acidic residues" evidence="5">
    <location>
        <begin position="196"/>
        <end position="208"/>
    </location>
</feature>
<dbReference type="RefSeq" id="WP_189246226.1">
    <property type="nucleotide sequence ID" value="NZ_BMQJ01000004.1"/>
</dbReference>
<proteinExistence type="predicted"/>
<evidence type="ECO:0000259" key="6">
    <source>
        <dbReference type="PROSITE" id="PS50977"/>
    </source>
</evidence>
<evidence type="ECO:0000256" key="4">
    <source>
        <dbReference type="PROSITE-ProRule" id="PRU00335"/>
    </source>
</evidence>
<dbReference type="PROSITE" id="PS50977">
    <property type="entry name" value="HTH_TETR_2"/>
    <property type="match status" value="1"/>
</dbReference>
<evidence type="ECO:0000256" key="3">
    <source>
        <dbReference type="ARBA" id="ARBA00023163"/>
    </source>
</evidence>
<accession>A0ABQ2QP43</accession>
<dbReference type="Proteomes" id="UP000611554">
    <property type="component" value="Unassembled WGS sequence"/>
</dbReference>
<sequence>MGRQREFDRDAALESALREFWRHGYEATSIAALTTAMGIRPPSLYAAFGDKRRLFDEVVERYQRTHGAFASRALREETTGRAAIARFLRQAAAEYTDPSHPPGCMVISAAVNCGPGSAEVEESLRRRREAGKAAIAERVAGDVAAGRLPADTDVGTLATFYAGVLQGMSTQARDGAGREELERVADLAMLAWPAGDGDRDGPGPERRGATRPPGPTGSGGPGRR</sequence>
<dbReference type="InterPro" id="IPR009057">
    <property type="entry name" value="Homeodomain-like_sf"/>
</dbReference>